<dbReference type="InterPro" id="IPR025996">
    <property type="entry name" value="MT1864/Rv1816-like_C"/>
</dbReference>
<dbReference type="InterPro" id="IPR001647">
    <property type="entry name" value="HTH_TetR"/>
</dbReference>
<dbReference type="PROSITE" id="PS50977">
    <property type="entry name" value="HTH_TETR_2"/>
    <property type="match status" value="1"/>
</dbReference>
<dbReference type="EMBL" id="SNXZ01000002">
    <property type="protein sequence ID" value="TDQ00239.1"/>
    <property type="molecule type" value="Genomic_DNA"/>
</dbReference>
<dbReference type="OrthoDB" id="71867at2"/>
<feature type="domain" description="HTH tetR-type" evidence="5">
    <location>
        <begin position="5"/>
        <end position="65"/>
    </location>
</feature>
<dbReference type="Pfam" id="PF00440">
    <property type="entry name" value="TetR_N"/>
    <property type="match status" value="1"/>
</dbReference>
<proteinExistence type="predicted"/>
<dbReference type="Proteomes" id="UP000295444">
    <property type="component" value="Unassembled WGS sequence"/>
</dbReference>
<evidence type="ECO:0000256" key="2">
    <source>
        <dbReference type="ARBA" id="ARBA00023125"/>
    </source>
</evidence>
<evidence type="ECO:0000313" key="7">
    <source>
        <dbReference type="Proteomes" id="UP000295444"/>
    </source>
</evidence>
<name>A0A4R6SHB5_LABRH</name>
<evidence type="ECO:0000256" key="1">
    <source>
        <dbReference type="ARBA" id="ARBA00023015"/>
    </source>
</evidence>
<dbReference type="GO" id="GO:0003677">
    <property type="term" value="F:DNA binding"/>
    <property type="evidence" value="ECO:0007669"/>
    <property type="project" value="UniProtKB-UniRule"/>
</dbReference>
<keyword evidence="3" id="KW-0804">Transcription</keyword>
<keyword evidence="1" id="KW-0805">Transcription regulation</keyword>
<comment type="caution">
    <text evidence="6">The sequence shown here is derived from an EMBL/GenBank/DDBJ whole genome shotgun (WGS) entry which is preliminary data.</text>
</comment>
<dbReference type="InterPro" id="IPR009057">
    <property type="entry name" value="Homeodomain-like_sf"/>
</dbReference>
<organism evidence="6 7">
    <name type="scientific">Labedaea rhizosphaerae</name>
    <dbReference type="NCBI Taxonomy" id="598644"/>
    <lineage>
        <taxon>Bacteria</taxon>
        <taxon>Bacillati</taxon>
        <taxon>Actinomycetota</taxon>
        <taxon>Actinomycetes</taxon>
        <taxon>Pseudonocardiales</taxon>
        <taxon>Pseudonocardiaceae</taxon>
        <taxon>Labedaea</taxon>
    </lineage>
</organism>
<dbReference type="SUPFAM" id="SSF48498">
    <property type="entry name" value="Tetracyclin repressor-like, C-terminal domain"/>
    <property type="match status" value="1"/>
</dbReference>
<evidence type="ECO:0000259" key="5">
    <source>
        <dbReference type="PROSITE" id="PS50977"/>
    </source>
</evidence>
<feature type="DNA-binding region" description="H-T-H motif" evidence="4">
    <location>
        <begin position="28"/>
        <end position="47"/>
    </location>
</feature>
<dbReference type="SUPFAM" id="SSF46689">
    <property type="entry name" value="Homeodomain-like"/>
    <property type="match status" value="1"/>
</dbReference>
<dbReference type="InterPro" id="IPR036271">
    <property type="entry name" value="Tet_transcr_reg_TetR-rel_C_sf"/>
</dbReference>
<keyword evidence="2 4" id="KW-0238">DNA-binding</keyword>
<keyword evidence="7" id="KW-1185">Reference proteome</keyword>
<sequence length="189" mass="19754">MVRTRLTPDAVIAAAAALADDDGLAAVTLSALARRLGVQTPSLYTHVRDHDAVLDGITALALTELAGRVSAAIAGRAGGAALEAFAAAHRAYARESPGRWQALQRRAGAAAVRSPGARELVELTGAVLRGYPVPEADHVHAIRLLGSAINGFLALERIGSFDHSQPEPEVSWDKMVAVLDATLRSWPAS</sequence>
<dbReference type="RefSeq" id="WP_133848978.1">
    <property type="nucleotide sequence ID" value="NZ_SNXZ01000002.1"/>
</dbReference>
<evidence type="ECO:0000313" key="6">
    <source>
        <dbReference type="EMBL" id="TDQ00239.1"/>
    </source>
</evidence>
<accession>A0A4R6SHB5</accession>
<dbReference type="AlphaFoldDB" id="A0A4R6SHB5"/>
<dbReference type="Gene3D" id="1.10.357.10">
    <property type="entry name" value="Tetracycline Repressor, domain 2"/>
    <property type="match status" value="1"/>
</dbReference>
<gene>
    <name evidence="6" type="ORF">EV186_102100</name>
</gene>
<dbReference type="Pfam" id="PF13305">
    <property type="entry name" value="TetR_C_33"/>
    <property type="match status" value="1"/>
</dbReference>
<evidence type="ECO:0000256" key="3">
    <source>
        <dbReference type="ARBA" id="ARBA00023163"/>
    </source>
</evidence>
<dbReference type="Gene3D" id="1.10.10.60">
    <property type="entry name" value="Homeodomain-like"/>
    <property type="match status" value="1"/>
</dbReference>
<evidence type="ECO:0000256" key="4">
    <source>
        <dbReference type="PROSITE-ProRule" id="PRU00335"/>
    </source>
</evidence>
<protein>
    <submittedName>
        <fullName evidence="6">TetR family transcriptional regulator</fullName>
    </submittedName>
</protein>
<reference evidence="6 7" key="1">
    <citation type="submission" date="2019-03" db="EMBL/GenBank/DDBJ databases">
        <title>Genomic Encyclopedia of Type Strains, Phase IV (KMG-IV): sequencing the most valuable type-strain genomes for metagenomic binning, comparative biology and taxonomic classification.</title>
        <authorList>
            <person name="Goeker M."/>
        </authorList>
    </citation>
    <scope>NUCLEOTIDE SEQUENCE [LARGE SCALE GENOMIC DNA]</scope>
    <source>
        <strain evidence="6 7">DSM 45361</strain>
    </source>
</reference>